<accession>A0AAV4VA78</accession>
<name>A0AAV4VA78_9ARAC</name>
<gene>
    <name evidence="1" type="ORF">CDAR_260101</name>
</gene>
<reference evidence="1 2" key="1">
    <citation type="submission" date="2021-06" db="EMBL/GenBank/DDBJ databases">
        <title>Caerostris darwini draft genome.</title>
        <authorList>
            <person name="Kono N."/>
            <person name="Arakawa K."/>
        </authorList>
    </citation>
    <scope>NUCLEOTIDE SEQUENCE [LARGE SCALE GENOMIC DNA]</scope>
</reference>
<sequence length="118" mass="14090">MVLLTRILQKNCCSFYQERFPTRRVESYRKTFERLHWCQHETGSFISDMQDTGRTRRGWTSQIADNTLHKNVDHSSSKVHALIPACYQQRVDLHVSFCNRLQHSRNLVHMFYSRGVFL</sequence>
<organism evidence="1 2">
    <name type="scientific">Caerostris darwini</name>
    <dbReference type="NCBI Taxonomy" id="1538125"/>
    <lineage>
        <taxon>Eukaryota</taxon>
        <taxon>Metazoa</taxon>
        <taxon>Ecdysozoa</taxon>
        <taxon>Arthropoda</taxon>
        <taxon>Chelicerata</taxon>
        <taxon>Arachnida</taxon>
        <taxon>Araneae</taxon>
        <taxon>Araneomorphae</taxon>
        <taxon>Entelegynae</taxon>
        <taxon>Araneoidea</taxon>
        <taxon>Araneidae</taxon>
        <taxon>Caerostris</taxon>
    </lineage>
</organism>
<dbReference type="Proteomes" id="UP001054837">
    <property type="component" value="Unassembled WGS sequence"/>
</dbReference>
<protein>
    <submittedName>
        <fullName evidence="1">Uncharacterized protein</fullName>
    </submittedName>
</protein>
<dbReference type="EMBL" id="BPLQ01012669">
    <property type="protein sequence ID" value="GIY66928.1"/>
    <property type="molecule type" value="Genomic_DNA"/>
</dbReference>
<proteinExistence type="predicted"/>
<dbReference type="AlphaFoldDB" id="A0AAV4VA78"/>
<keyword evidence="2" id="KW-1185">Reference proteome</keyword>
<comment type="caution">
    <text evidence="1">The sequence shown here is derived from an EMBL/GenBank/DDBJ whole genome shotgun (WGS) entry which is preliminary data.</text>
</comment>
<evidence type="ECO:0000313" key="2">
    <source>
        <dbReference type="Proteomes" id="UP001054837"/>
    </source>
</evidence>
<evidence type="ECO:0000313" key="1">
    <source>
        <dbReference type="EMBL" id="GIY66928.1"/>
    </source>
</evidence>